<feature type="transmembrane region" description="Helical" evidence="1">
    <location>
        <begin position="12"/>
        <end position="36"/>
    </location>
</feature>
<keyword evidence="1" id="KW-0812">Transmembrane</keyword>
<evidence type="ECO:0000256" key="1">
    <source>
        <dbReference type="SAM" id="Phobius"/>
    </source>
</evidence>
<organism evidence="2 3">
    <name type="scientific">Elysia marginata</name>
    <dbReference type="NCBI Taxonomy" id="1093978"/>
    <lineage>
        <taxon>Eukaryota</taxon>
        <taxon>Metazoa</taxon>
        <taxon>Spiralia</taxon>
        <taxon>Lophotrochozoa</taxon>
        <taxon>Mollusca</taxon>
        <taxon>Gastropoda</taxon>
        <taxon>Heterobranchia</taxon>
        <taxon>Euthyneura</taxon>
        <taxon>Panpulmonata</taxon>
        <taxon>Sacoglossa</taxon>
        <taxon>Placobranchoidea</taxon>
        <taxon>Plakobranchidae</taxon>
        <taxon>Elysia</taxon>
    </lineage>
</organism>
<dbReference type="Proteomes" id="UP000762676">
    <property type="component" value="Unassembled WGS sequence"/>
</dbReference>
<comment type="caution">
    <text evidence="2">The sequence shown here is derived from an EMBL/GenBank/DDBJ whole genome shotgun (WGS) entry which is preliminary data.</text>
</comment>
<accession>A0AAV4IVW5</accession>
<keyword evidence="1" id="KW-0472">Membrane</keyword>
<protein>
    <submittedName>
        <fullName evidence="2">Uncharacterized protein</fullName>
    </submittedName>
</protein>
<evidence type="ECO:0000313" key="2">
    <source>
        <dbReference type="EMBL" id="GFS12882.1"/>
    </source>
</evidence>
<gene>
    <name evidence="2" type="ORF">ElyMa_006708600</name>
</gene>
<feature type="transmembrane region" description="Helical" evidence="1">
    <location>
        <begin position="63"/>
        <end position="96"/>
    </location>
</feature>
<dbReference type="EMBL" id="BMAT01013426">
    <property type="protein sequence ID" value="GFS12882.1"/>
    <property type="molecule type" value="Genomic_DNA"/>
</dbReference>
<sequence>MRPSSEKRFAVIPAFVLMSVLYLIASQAGGVVGTIFTECGSQPISSTLAALNITVSHDVDRMLYIIVSVNFITMVLTVCIITFIHLLILIIIILIIDINNIISN</sequence>
<proteinExistence type="predicted"/>
<keyword evidence="1" id="KW-1133">Transmembrane helix</keyword>
<keyword evidence="3" id="KW-1185">Reference proteome</keyword>
<dbReference type="AlphaFoldDB" id="A0AAV4IVW5"/>
<name>A0AAV4IVW5_9GAST</name>
<reference evidence="2 3" key="1">
    <citation type="journal article" date="2021" name="Elife">
        <title>Chloroplast acquisition without the gene transfer in kleptoplastic sea slugs, Plakobranchus ocellatus.</title>
        <authorList>
            <person name="Maeda T."/>
            <person name="Takahashi S."/>
            <person name="Yoshida T."/>
            <person name="Shimamura S."/>
            <person name="Takaki Y."/>
            <person name="Nagai Y."/>
            <person name="Toyoda A."/>
            <person name="Suzuki Y."/>
            <person name="Arimoto A."/>
            <person name="Ishii H."/>
            <person name="Satoh N."/>
            <person name="Nishiyama T."/>
            <person name="Hasebe M."/>
            <person name="Maruyama T."/>
            <person name="Minagawa J."/>
            <person name="Obokata J."/>
            <person name="Shigenobu S."/>
        </authorList>
    </citation>
    <scope>NUCLEOTIDE SEQUENCE [LARGE SCALE GENOMIC DNA]</scope>
</reference>
<evidence type="ECO:0000313" key="3">
    <source>
        <dbReference type="Proteomes" id="UP000762676"/>
    </source>
</evidence>